<evidence type="ECO:0000313" key="3">
    <source>
        <dbReference type="Proteomes" id="UP000239590"/>
    </source>
</evidence>
<evidence type="ECO:0000313" key="2">
    <source>
        <dbReference type="EMBL" id="PQA56091.1"/>
    </source>
</evidence>
<name>A0A2S7IID7_9BACT</name>
<gene>
    <name evidence="2" type="ORF">C5O19_17175</name>
</gene>
<keyword evidence="3" id="KW-1185">Reference proteome</keyword>
<sequence length="405" mass="41366">MKKQYLPALTGCLAVFCLMASNLSTFAQQGSQGNTTIFGGAQMTVFGAHNFANGGSGVQPGIVNTIRTAPYGVLNFGTAATSSGASDAAHVDGYVQKFGTTSFVFPVGDNGQYGPFAAAADGTTGAYFHVDPSSAITSMVGGGNYPVLPTGGPFATSSKATDVTTVSTKEYWDIDGTNATKITLTWDAISDVTTLTGSSLTKLGIVGWNGAQWVKIPATVDATSILGGTSSLTAGSITTNTALAPNTYTAYTLASVVNAVPDLTPAQFFSNSSLNVGDSMDYVLTVSNVGPVATSGLIEFFVSRFGSATGLTITLSTASSLTIDGDEFILNNNEFDITTTTGRFSFASKAGVSIPSLGYKNIGFTVTRTGGEPGSTNNTATIINNTGGGETPVNNNTIANPITKL</sequence>
<feature type="chain" id="PRO_5015443184" description="DUF11 domain-containing protein" evidence="1">
    <location>
        <begin position="28"/>
        <end position="405"/>
    </location>
</feature>
<accession>A0A2S7IID7</accession>
<organism evidence="2 3">
    <name type="scientific">Siphonobacter curvatus</name>
    <dbReference type="NCBI Taxonomy" id="2094562"/>
    <lineage>
        <taxon>Bacteria</taxon>
        <taxon>Pseudomonadati</taxon>
        <taxon>Bacteroidota</taxon>
        <taxon>Cytophagia</taxon>
        <taxon>Cytophagales</taxon>
        <taxon>Cytophagaceae</taxon>
        <taxon>Siphonobacter</taxon>
    </lineage>
</organism>
<dbReference type="RefSeq" id="WP_104714645.1">
    <property type="nucleotide sequence ID" value="NZ_PTRA01000003.1"/>
</dbReference>
<evidence type="ECO:0000256" key="1">
    <source>
        <dbReference type="SAM" id="SignalP"/>
    </source>
</evidence>
<dbReference type="EMBL" id="PTRA01000003">
    <property type="protein sequence ID" value="PQA56091.1"/>
    <property type="molecule type" value="Genomic_DNA"/>
</dbReference>
<dbReference type="Proteomes" id="UP000239590">
    <property type="component" value="Unassembled WGS sequence"/>
</dbReference>
<evidence type="ECO:0008006" key="4">
    <source>
        <dbReference type="Google" id="ProtNLM"/>
    </source>
</evidence>
<comment type="caution">
    <text evidence="2">The sequence shown here is derived from an EMBL/GenBank/DDBJ whole genome shotgun (WGS) entry which is preliminary data.</text>
</comment>
<reference evidence="3" key="1">
    <citation type="submission" date="2018-02" db="EMBL/GenBank/DDBJ databases">
        <title>Genome sequencing of Solimonas sp. HR-BB.</title>
        <authorList>
            <person name="Lee Y."/>
            <person name="Jeon C.O."/>
        </authorList>
    </citation>
    <scope>NUCLEOTIDE SEQUENCE [LARGE SCALE GENOMIC DNA]</scope>
    <source>
        <strain evidence="3">HR-U</strain>
    </source>
</reference>
<protein>
    <recommendedName>
        <fullName evidence="4">DUF11 domain-containing protein</fullName>
    </recommendedName>
</protein>
<dbReference type="OrthoDB" id="934305at2"/>
<dbReference type="AlphaFoldDB" id="A0A2S7IID7"/>
<feature type="signal peptide" evidence="1">
    <location>
        <begin position="1"/>
        <end position="27"/>
    </location>
</feature>
<keyword evidence="1" id="KW-0732">Signal</keyword>
<proteinExistence type="predicted"/>